<feature type="non-terminal residue" evidence="1">
    <location>
        <position position="119"/>
    </location>
</feature>
<feature type="non-terminal residue" evidence="1">
    <location>
        <position position="1"/>
    </location>
</feature>
<keyword evidence="2" id="KW-1185">Reference proteome</keyword>
<evidence type="ECO:0000313" key="2">
    <source>
        <dbReference type="Proteomes" id="UP001519887"/>
    </source>
</evidence>
<accession>A0ABS7CMN1</accession>
<organism evidence="1 2">
    <name type="scientific">Paenibacillus sepulcri</name>
    <dbReference type="NCBI Taxonomy" id="359917"/>
    <lineage>
        <taxon>Bacteria</taxon>
        <taxon>Bacillati</taxon>
        <taxon>Bacillota</taxon>
        <taxon>Bacilli</taxon>
        <taxon>Bacillales</taxon>
        <taxon>Paenibacillaceae</taxon>
        <taxon>Paenibacillus</taxon>
    </lineage>
</organism>
<gene>
    <name evidence="1" type="ORF">K0U00_49770</name>
</gene>
<dbReference type="EMBL" id="JAHZIK010003648">
    <property type="protein sequence ID" value="MBW7462167.1"/>
    <property type="molecule type" value="Genomic_DNA"/>
</dbReference>
<name>A0ABS7CMN1_9BACL</name>
<proteinExistence type="predicted"/>
<protein>
    <submittedName>
        <fullName evidence="1">Stage II sporulation protein SpoIID</fullName>
    </submittedName>
</protein>
<comment type="caution">
    <text evidence="1">The sequence shown here is derived from an EMBL/GenBank/DDBJ whole genome shotgun (WGS) entry which is preliminary data.</text>
</comment>
<reference evidence="1 2" key="1">
    <citation type="submission" date="2021-07" db="EMBL/GenBank/DDBJ databases">
        <title>Paenibacillus radiodurans sp. nov., isolated from the southeastern edge of Tengger Desert.</title>
        <authorList>
            <person name="Zhang G."/>
        </authorList>
    </citation>
    <scope>NUCLEOTIDE SEQUENCE [LARGE SCALE GENOMIC DNA]</scope>
    <source>
        <strain evidence="1 2">CCM 7311</strain>
    </source>
</reference>
<evidence type="ECO:0000313" key="1">
    <source>
        <dbReference type="EMBL" id="MBW7462167.1"/>
    </source>
</evidence>
<dbReference type="Proteomes" id="UP001519887">
    <property type="component" value="Unassembled WGS sequence"/>
</dbReference>
<sequence>KGTLVTVIETVTESNQMSWIRGPYTSDALLALMKGKVPTAVSGAVKTFEVSQKGPSGRPTEILVNGQKVDVKTPDSYRSAFGGLPSTLFTIDQTARLTIAGASGRVSERPAEGGTLMAA</sequence>